<dbReference type="InterPro" id="IPR001054">
    <property type="entry name" value="A/G_cyclase"/>
</dbReference>
<dbReference type="PROSITE" id="PS50125">
    <property type="entry name" value="GUANYLATE_CYCLASE_2"/>
    <property type="match status" value="1"/>
</dbReference>
<dbReference type="PROSITE" id="PS51755">
    <property type="entry name" value="OMPR_PHOB"/>
    <property type="match status" value="1"/>
</dbReference>
<dbReference type="InterPro" id="IPR050697">
    <property type="entry name" value="Adenylyl/Guanylyl_Cyclase_3/4"/>
</dbReference>
<dbReference type="CDD" id="cd00383">
    <property type="entry name" value="trans_reg_C"/>
    <property type="match status" value="1"/>
</dbReference>
<proteinExistence type="predicted"/>
<dbReference type="InterPro" id="IPR016032">
    <property type="entry name" value="Sig_transdc_resp-reg_C-effctor"/>
</dbReference>
<keyword evidence="1 2" id="KW-0238">DNA-binding</keyword>
<dbReference type="CDD" id="cd07302">
    <property type="entry name" value="CHD"/>
    <property type="match status" value="1"/>
</dbReference>
<dbReference type="PANTHER" id="PTHR43081:SF19">
    <property type="entry name" value="PH-SENSITIVE ADENYLATE CYCLASE RV1264"/>
    <property type="match status" value="1"/>
</dbReference>
<dbReference type="Proteomes" id="UP001432046">
    <property type="component" value="Chromosome"/>
</dbReference>
<dbReference type="Gene3D" id="1.10.10.10">
    <property type="entry name" value="Winged helix-like DNA-binding domain superfamily/Winged helix DNA-binding domain"/>
    <property type="match status" value="1"/>
</dbReference>
<dbReference type="InterPro" id="IPR011990">
    <property type="entry name" value="TPR-like_helical_dom_sf"/>
</dbReference>
<dbReference type="SMART" id="SM00862">
    <property type="entry name" value="Trans_reg_C"/>
    <property type="match status" value="1"/>
</dbReference>
<dbReference type="Gene3D" id="3.40.50.10070">
    <property type="entry name" value="TolB, N-terminal domain"/>
    <property type="match status" value="1"/>
</dbReference>
<dbReference type="PANTHER" id="PTHR43081">
    <property type="entry name" value="ADENYLATE CYCLASE, TERMINAL-DIFFERENTIATION SPECIFIC-RELATED"/>
    <property type="match status" value="1"/>
</dbReference>
<dbReference type="EMBL" id="CP147711">
    <property type="protein sequence ID" value="WXC78138.1"/>
    <property type="molecule type" value="Genomic_DNA"/>
</dbReference>
<feature type="domain" description="OmpR/PhoB-type" evidence="4">
    <location>
        <begin position="1"/>
        <end position="83"/>
    </location>
</feature>
<gene>
    <name evidence="5" type="ORF">WDK88_32710</name>
</gene>
<dbReference type="SUPFAM" id="SSF55073">
    <property type="entry name" value="Nucleotide cyclase"/>
    <property type="match status" value="1"/>
</dbReference>
<dbReference type="InterPro" id="IPR001867">
    <property type="entry name" value="OmpR/PhoB-type_DNA-bd"/>
</dbReference>
<protein>
    <submittedName>
        <fullName evidence="5">Winged helix-turn-helix domain-containing protein</fullName>
    </submittedName>
</protein>
<reference evidence="5" key="2">
    <citation type="submission" date="2024-03" db="EMBL/GenBank/DDBJ databases">
        <authorList>
            <person name="Bromfield E.S.P."/>
            <person name="Cloutier S."/>
        </authorList>
    </citation>
    <scope>NUCLEOTIDE SEQUENCE</scope>
    <source>
        <strain evidence="5">5S5</strain>
    </source>
</reference>
<evidence type="ECO:0000256" key="2">
    <source>
        <dbReference type="PROSITE-ProRule" id="PRU01091"/>
    </source>
</evidence>
<feature type="domain" description="Guanylate cyclase" evidence="3">
    <location>
        <begin position="99"/>
        <end position="209"/>
    </location>
</feature>
<dbReference type="Gene3D" id="1.25.40.10">
    <property type="entry name" value="Tetratricopeptide repeat domain"/>
    <property type="match status" value="1"/>
</dbReference>
<name>A0ABZ2NU96_9BRAD</name>
<reference evidence="5" key="1">
    <citation type="journal article" date="2021" name="Int. J. Syst. Evol. Microbiol.">
        <title>Bradyrhizobium septentrionale sp. nov. (sv. septentrionale) and Bradyrhizobium quebecense sp. nov. (sv. septentrionale) associated with legumes native to Canada possess rearranged symbiosis genes and numerous insertion sequences.</title>
        <authorList>
            <person name="Bromfield E.S.P."/>
            <person name="Cloutier S."/>
        </authorList>
    </citation>
    <scope>NUCLEOTIDE SEQUENCE</scope>
    <source>
        <strain evidence="5">5S5</strain>
    </source>
</reference>
<dbReference type="SMART" id="SM00028">
    <property type="entry name" value="TPR"/>
    <property type="match status" value="3"/>
</dbReference>
<dbReference type="InterPro" id="IPR036388">
    <property type="entry name" value="WH-like_DNA-bd_sf"/>
</dbReference>
<sequence>MLRRDGVTLSLGSRAFEILFYLAERPGKVIGKAELIDHVWSDVTVEEGSLRVHVAAIRKALGDGQFGNRYIASVKGRGYSFIESVIRLEDSTEQRRSAAILAADVVGYSALMERAAEATYAEYERLKRESIAPSLSRHQGRLIKTTGDSALAEFASPLAALRCAVEVQAHLASGDSPLRLRVGINVGDAIVGPEGDLLGDGITIAVRLERIADPGGILISEQVYSEVEGKLEVGFEDRGEQQFKSIAKPVRVYAICAQAHNAPMGAAPSLPDKPSIAVLPFQNLSSDPEQEFFADGMVEEITTALSRFKALFVIARNSSFTYKGRAVEVKQVGRELGVRYVLEGSVRKAENRVRITGQLIDAATGAHLWADRFDGGLGDIFDLQDQVTERVVGAIAPAVETAEIERARYKPTESLDAYAIYLRGLAKFYQYGNRLATADALRLFNRAIELDPEFALAYSHASHCYAHAKTNSWLSGTADELAEASRLAQRALELGKDDASVLSGSGWALAFVVRDLGVGTSLIDRALMLNSNLAVAWRCSGWMRLWLGDPKLAIEHFARATRLSPLGWWLADIQSGIAHAHFFLDRYDEAASWAAMAMQNNPDFQAGVRISAASNAIAGRTEEAHETTVRLQRLNSALRVSVNRRSTGTPYRHPKGTPLIGVLCW</sequence>
<dbReference type="Pfam" id="PF00211">
    <property type="entry name" value="Guanylate_cyc"/>
    <property type="match status" value="1"/>
</dbReference>
<feature type="DNA-binding region" description="OmpR/PhoB-type" evidence="2">
    <location>
        <begin position="1"/>
        <end position="83"/>
    </location>
</feature>
<dbReference type="SUPFAM" id="SSF48452">
    <property type="entry name" value="TPR-like"/>
    <property type="match status" value="1"/>
</dbReference>
<evidence type="ECO:0000313" key="5">
    <source>
        <dbReference type="EMBL" id="WXC78138.1"/>
    </source>
</evidence>
<dbReference type="InterPro" id="IPR029787">
    <property type="entry name" value="Nucleotide_cyclase"/>
</dbReference>
<accession>A0ABZ2NU96</accession>
<dbReference type="SUPFAM" id="SSF46894">
    <property type="entry name" value="C-terminal effector domain of the bipartite response regulators"/>
    <property type="match status" value="1"/>
</dbReference>
<dbReference type="Gene3D" id="3.30.70.1230">
    <property type="entry name" value="Nucleotide cyclase"/>
    <property type="match status" value="1"/>
</dbReference>
<evidence type="ECO:0000256" key="1">
    <source>
        <dbReference type="ARBA" id="ARBA00023125"/>
    </source>
</evidence>
<evidence type="ECO:0000313" key="6">
    <source>
        <dbReference type="Proteomes" id="UP001432046"/>
    </source>
</evidence>
<evidence type="ECO:0000259" key="3">
    <source>
        <dbReference type="PROSITE" id="PS50125"/>
    </source>
</evidence>
<organism evidence="5 6">
    <name type="scientific">Bradyrhizobium septentrionale</name>
    <dbReference type="NCBI Taxonomy" id="1404411"/>
    <lineage>
        <taxon>Bacteria</taxon>
        <taxon>Pseudomonadati</taxon>
        <taxon>Pseudomonadota</taxon>
        <taxon>Alphaproteobacteria</taxon>
        <taxon>Hyphomicrobiales</taxon>
        <taxon>Nitrobacteraceae</taxon>
        <taxon>Bradyrhizobium</taxon>
    </lineage>
</organism>
<dbReference type="RefSeq" id="WP_338823687.1">
    <property type="nucleotide sequence ID" value="NZ_CP147708.1"/>
</dbReference>
<dbReference type="InterPro" id="IPR019734">
    <property type="entry name" value="TPR_rpt"/>
</dbReference>
<evidence type="ECO:0000259" key="4">
    <source>
        <dbReference type="PROSITE" id="PS51755"/>
    </source>
</evidence>
<keyword evidence="6" id="KW-1185">Reference proteome</keyword>
<dbReference type="Pfam" id="PF00486">
    <property type="entry name" value="Trans_reg_C"/>
    <property type="match status" value="1"/>
</dbReference>